<accession>A0A5B1CI25</accession>
<dbReference type="PANTHER" id="PTHR43481">
    <property type="entry name" value="FRUCTOSE-1-PHOSPHATE PHOSPHATASE"/>
    <property type="match status" value="1"/>
</dbReference>
<dbReference type="InterPro" id="IPR023214">
    <property type="entry name" value="HAD_sf"/>
</dbReference>
<evidence type="ECO:0000313" key="2">
    <source>
        <dbReference type="Proteomes" id="UP000322699"/>
    </source>
</evidence>
<reference evidence="1 2" key="1">
    <citation type="submission" date="2019-08" db="EMBL/GenBank/DDBJ databases">
        <title>Deep-cultivation of Planctomycetes and their phenomic and genomic characterization uncovers novel biology.</title>
        <authorList>
            <person name="Wiegand S."/>
            <person name="Jogler M."/>
            <person name="Boedeker C."/>
            <person name="Pinto D."/>
            <person name="Vollmers J."/>
            <person name="Rivas-Marin E."/>
            <person name="Kohn T."/>
            <person name="Peeters S.H."/>
            <person name="Heuer A."/>
            <person name="Rast P."/>
            <person name="Oberbeckmann S."/>
            <person name="Bunk B."/>
            <person name="Jeske O."/>
            <person name="Meyerdierks A."/>
            <person name="Storesund J.E."/>
            <person name="Kallscheuer N."/>
            <person name="Luecker S."/>
            <person name="Lage O.M."/>
            <person name="Pohl T."/>
            <person name="Merkel B.J."/>
            <person name="Hornburger P."/>
            <person name="Mueller R.-W."/>
            <person name="Bruemmer F."/>
            <person name="Labrenz M."/>
            <person name="Spormann A.M."/>
            <person name="Op Den Camp H."/>
            <person name="Overmann J."/>
            <person name="Amann R."/>
            <person name="Jetten M.S.M."/>
            <person name="Mascher T."/>
            <person name="Medema M.H."/>
            <person name="Devos D.P."/>
            <person name="Kaster A.-K."/>
            <person name="Ovreas L."/>
            <person name="Rohde M."/>
            <person name="Galperin M.Y."/>
            <person name="Jogler C."/>
        </authorList>
    </citation>
    <scope>NUCLEOTIDE SEQUENCE [LARGE SCALE GENOMIC DNA]</scope>
    <source>
        <strain evidence="1 2">LF1</strain>
    </source>
</reference>
<dbReference type="PANTHER" id="PTHR43481:SF4">
    <property type="entry name" value="GLYCEROL-1-PHOSPHATE PHOSPHOHYDROLASE 1-RELATED"/>
    <property type="match status" value="1"/>
</dbReference>
<keyword evidence="2" id="KW-1185">Reference proteome</keyword>
<sequence length="207" mass="22825">MAYGNDENNLSNNTNETALTDYTQQYDAIIFDCDGTLTDSMPLHFVAWRDTMQIYGIDFGEDAFYGMAGMPSEKIIAKLSSEQGVDVDADQVSHEKEAAFESMIDRLEAKSEVCQIARDHFGKLPMAVASGGIRPIVDRQLEHLGIADLFGAIVTAEDTEHHKPQPDVFLKAAELLQVDPTKCLVFEDSELGFAAAEKAGMAWIDVR</sequence>
<dbReference type="Pfam" id="PF00702">
    <property type="entry name" value="Hydrolase"/>
    <property type="match status" value="1"/>
</dbReference>
<proteinExistence type="predicted"/>
<dbReference type="InterPro" id="IPR023198">
    <property type="entry name" value="PGP-like_dom2"/>
</dbReference>
<dbReference type="InterPro" id="IPR036412">
    <property type="entry name" value="HAD-like_sf"/>
</dbReference>
<protein>
    <submittedName>
        <fullName evidence="1">Fructose-1-phosphate phosphatase YqaB</fullName>
        <ecNumber evidence="1">3.1.3.-</ecNumber>
    </submittedName>
</protein>
<dbReference type="Gene3D" id="3.40.50.1000">
    <property type="entry name" value="HAD superfamily/HAD-like"/>
    <property type="match status" value="1"/>
</dbReference>
<name>A0A5B1CI25_9BACT</name>
<dbReference type="InterPro" id="IPR051806">
    <property type="entry name" value="HAD-like_SPP"/>
</dbReference>
<dbReference type="EC" id="3.1.3.-" evidence="1"/>
<dbReference type="SFLD" id="SFLDG01129">
    <property type="entry name" value="C1.5:_HAD__Beta-PGM__Phosphata"/>
    <property type="match status" value="1"/>
</dbReference>
<dbReference type="Proteomes" id="UP000322699">
    <property type="component" value="Unassembled WGS sequence"/>
</dbReference>
<dbReference type="OrthoDB" id="9797743at2"/>
<dbReference type="SUPFAM" id="SSF56784">
    <property type="entry name" value="HAD-like"/>
    <property type="match status" value="1"/>
</dbReference>
<keyword evidence="1" id="KW-0378">Hydrolase</keyword>
<dbReference type="Gene3D" id="1.10.150.240">
    <property type="entry name" value="Putative phosphatase, domain 2"/>
    <property type="match status" value="1"/>
</dbReference>
<dbReference type="CDD" id="cd07505">
    <property type="entry name" value="HAD_BPGM-like"/>
    <property type="match status" value="1"/>
</dbReference>
<evidence type="ECO:0000313" key="1">
    <source>
        <dbReference type="EMBL" id="KAA1260216.1"/>
    </source>
</evidence>
<dbReference type="NCBIfam" id="TIGR01509">
    <property type="entry name" value="HAD-SF-IA-v3"/>
    <property type="match status" value="1"/>
</dbReference>
<dbReference type="SFLD" id="SFLDS00003">
    <property type="entry name" value="Haloacid_Dehalogenase"/>
    <property type="match status" value="1"/>
</dbReference>
<dbReference type="GO" id="GO:0050308">
    <property type="term" value="F:sugar-phosphatase activity"/>
    <property type="evidence" value="ECO:0007669"/>
    <property type="project" value="TreeGrafter"/>
</dbReference>
<comment type="caution">
    <text evidence="1">The sequence shown here is derived from an EMBL/GenBank/DDBJ whole genome shotgun (WGS) entry which is preliminary data.</text>
</comment>
<dbReference type="EMBL" id="VRLW01000001">
    <property type="protein sequence ID" value="KAA1260216.1"/>
    <property type="molecule type" value="Genomic_DNA"/>
</dbReference>
<organism evidence="1 2">
    <name type="scientific">Rubripirellula obstinata</name>
    <dbReference type="NCBI Taxonomy" id="406547"/>
    <lineage>
        <taxon>Bacteria</taxon>
        <taxon>Pseudomonadati</taxon>
        <taxon>Planctomycetota</taxon>
        <taxon>Planctomycetia</taxon>
        <taxon>Pirellulales</taxon>
        <taxon>Pirellulaceae</taxon>
        <taxon>Rubripirellula</taxon>
    </lineage>
</organism>
<gene>
    <name evidence="1" type="primary">yqaB</name>
    <name evidence="1" type="ORF">LF1_27550</name>
</gene>
<dbReference type="InterPro" id="IPR006439">
    <property type="entry name" value="HAD-SF_hydro_IA"/>
</dbReference>
<dbReference type="AlphaFoldDB" id="A0A5B1CI25"/>